<dbReference type="SUPFAM" id="SSF52172">
    <property type="entry name" value="CheY-like"/>
    <property type="match status" value="1"/>
</dbReference>
<dbReference type="GO" id="GO:0006355">
    <property type="term" value="P:regulation of DNA-templated transcription"/>
    <property type="evidence" value="ECO:0007669"/>
    <property type="project" value="InterPro"/>
</dbReference>
<dbReference type="Pfam" id="PF00486">
    <property type="entry name" value="Trans_reg_C"/>
    <property type="match status" value="1"/>
</dbReference>
<dbReference type="Pfam" id="PF00072">
    <property type="entry name" value="Response_reg"/>
    <property type="match status" value="1"/>
</dbReference>
<dbReference type="GO" id="GO:0005829">
    <property type="term" value="C:cytosol"/>
    <property type="evidence" value="ECO:0007669"/>
    <property type="project" value="TreeGrafter"/>
</dbReference>
<dbReference type="Gene3D" id="3.40.50.2300">
    <property type="match status" value="1"/>
</dbReference>
<evidence type="ECO:0000256" key="5">
    <source>
        <dbReference type="ARBA" id="ARBA00023163"/>
    </source>
</evidence>
<dbReference type="PROSITE" id="PS50110">
    <property type="entry name" value="RESPONSE_REGULATORY"/>
    <property type="match status" value="1"/>
</dbReference>
<sequence>MRILVVEDEPKVASFIKRGLEQAQNVVDIASTAAEADYLVSVQDYDLLILDCMLPDEDGRKLCRRLRARGVDLPVLILTAKDSTADKVLGLDSGADDYLTKPFDFTELLARVRALGRRRGRPLLQPIAIADLTIDPVTRRVTRGGQVIALTPKEYALLELLARRVGQVVTRAEIIEQVWDMHFDPTSNIVDVMIKMLRDKIDRRFEPKLIQTVRGAGYMIEDPS</sequence>
<evidence type="ECO:0000256" key="6">
    <source>
        <dbReference type="PROSITE-ProRule" id="PRU00169"/>
    </source>
</evidence>
<dbReference type="STRING" id="454194.PYK22_00135"/>
<dbReference type="SMART" id="SM00862">
    <property type="entry name" value="Trans_reg_C"/>
    <property type="match status" value="1"/>
</dbReference>
<dbReference type="Proteomes" id="UP000031518">
    <property type="component" value="Unassembled WGS sequence"/>
</dbReference>
<keyword evidence="1 6" id="KW-0597">Phosphoprotein</keyword>
<dbReference type="FunFam" id="1.10.10.10:FF:000005">
    <property type="entry name" value="Two-component system response regulator"/>
    <property type="match status" value="1"/>
</dbReference>
<dbReference type="GO" id="GO:0000156">
    <property type="term" value="F:phosphorelay response regulator activity"/>
    <property type="evidence" value="ECO:0007669"/>
    <property type="project" value="TreeGrafter"/>
</dbReference>
<keyword evidence="3" id="KW-0805">Transcription regulation</keyword>
<keyword evidence="11" id="KW-1185">Reference proteome</keyword>
<gene>
    <name evidence="10" type="ORF">PYK22_00135</name>
</gene>
<evidence type="ECO:0000256" key="4">
    <source>
        <dbReference type="ARBA" id="ARBA00023125"/>
    </source>
</evidence>
<keyword evidence="4 7" id="KW-0238">DNA-binding</keyword>
<keyword evidence="5" id="KW-0804">Transcription</keyword>
<proteinExistence type="predicted"/>
<dbReference type="GO" id="GO:0032993">
    <property type="term" value="C:protein-DNA complex"/>
    <property type="evidence" value="ECO:0007669"/>
    <property type="project" value="TreeGrafter"/>
</dbReference>
<evidence type="ECO:0000313" key="11">
    <source>
        <dbReference type="Proteomes" id="UP000031518"/>
    </source>
</evidence>
<dbReference type="PANTHER" id="PTHR48111:SF22">
    <property type="entry name" value="REGULATOR OF RPOS"/>
    <property type="match status" value="1"/>
</dbReference>
<name>A0A0B6WSF8_9BACT</name>
<dbReference type="Gene3D" id="6.10.250.690">
    <property type="match status" value="1"/>
</dbReference>
<evidence type="ECO:0000259" key="8">
    <source>
        <dbReference type="PROSITE" id="PS50110"/>
    </source>
</evidence>
<dbReference type="CDD" id="cd17624">
    <property type="entry name" value="REC_OmpR_PmrA-like"/>
    <property type="match status" value="1"/>
</dbReference>
<dbReference type="PROSITE" id="PS51755">
    <property type="entry name" value="OMPR_PHOB"/>
    <property type="match status" value="1"/>
</dbReference>
<feature type="DNA-binding region" description="OmpR/PhoB-type" evidence="7">
    <location>
        <begin position="124"/>
        <end position="222"/>
    </location>
</feature>
<dbReference type="InterPro" id="IPR001867">
    <property type="entry name" value="OmpR/PhoB-type_DNA-bd"/>
</dbReference>
<dbReference type="Gene3D" id="1.10.10.10">
    <property type="entry name" value="Winged helix-like DNA-binding domain superfamily/Winged helix DNA-binding domain"/>
    <property type="match status" value="1"/>
</dbReference>
<dbReference type="RefSeq" id="WP_041973163.1">
    <property type="nucleotide sequence ID" value="NZ_CBXV010000001.1"/>
</dbReference>
<dbReference type="AlphaFoldDB" id="A0A0B6WSF8"/>
<dbReference type="SUPFAM" id="SSF46894">
    <property type="entry name" value="C-terminal effector domain of the bipartite response regulators"/>
    <property type="match status" value="1"/>
</dbReference>
<evidence type="ECO:0000256" key="7">
    <source>
        <dbReference type="PROSITE-ProRule" id="PRU01091"/>
    </source>
</evidence>
<evidence type="ECO:0000256" key="2">
    <source>
        <dbReference type="ARBA" id="ARBA00023012"/>
    </source>
</evidence>
<dbReference type="InterPro" id="IPR001789">
    <property type="entry name" value="Sig_transdc_resp-reg_receiver"/>
</dbReference>
<dbReference type="InterPro" id="IPR039420">
    <property type="entry name" value="WalR-like"/>
</dbReference>
<dbReference type="CDD" id="cd00383">
    <property type="entry name" value="trans_reg_C"/>
    <property type="match status" value="1"/>
</dbReference>
<feature type="domain" description="OmpR/PhoB-type" evidence="9">
    <location>
        <begin position="124"/>
        <end position="222"/>
    </location>
</feature>
<dbReference type="PANTHER" id="PTHR48111">
    <property type="entry name" value="REGULATOR OF RPOS"/>
    <property type="match status" value="1"/>
</dbReference>
<reference evidence="10 11" key="1">
    <citation type="submission" date="2013-12" db="EMBL/GenBank/DDBJ databases">
        <authorList>
            <person name="Stott M."/>
        </authorList>
    </citation>
    <scope>NUCLEOTIDE SEQUENCE [LARGE SCALE GENOMIC DNA]</scope>
    <source>
        <strain evidence="10 11">K22</strain>
    </source>
</reference>
<dbReference type="InterPro" id="IPR011006">
    <property type="entry name" value="CheY-like_superfamily"/>
</dbReference>
<dbReference type="OrthoDB" id="9790442at2"/>
<organism evidence="10 11">
    <name type="scientific">Pyrinomonas methylaliphatogenes</name>
    <dbReference type="NCBI Taxonomy" id="454194"/>
    <lineage>
        <taxon>Bacteria</taxon>
        <taxon>Pseudomonadati</taxon>
        <taxon>Acidobacteriota</taxon>
        <taxon>Blastocatellia</taxon>
        <taxon>Blastocatellales</taxon>
        <taxon>Pyrinomonadaceae</taxon>
        <taxon>Pyrinomonas</taxon>
    </lineage>
</organism>
<evidence type="ECO:0000259" key="9">
    <source>
        <dbReference type="PROSITE" id="PS51755"/>
    </source>
</evidence>
<dbReference type="SMART" id="SM00448">
    <property type="entry name" value="REC"/>
    <property type="match status" value="1"/>
</dbReference>
<feature type="domain" description="Response regulatory" evidence="8">
    <location>
        <begin position="2"/>
        <end position="116"/>
    </location>
</feature>
<evidence type="ECO:0000313" key="10">
    <source>
        <dbReference type="EMBL" id="CDM64143.1"/>
    </source>
</evidence>
<dbReference type="EMBL" id="CBXV010000001">
    <property type="protein sequence ID" value="CDM64143.1"/>
    <property type="molecule type" value="Genomic_DNA"/>
</dbReference>
<dbReference type="FunFam" id="3.40.50.2300:FF:000002">
    <property type="entry name" value="DNA-binding response regulator PhoP"/>
    <property type="match status" value="1"/>
</dbReference>
<protein>
    <submittedName>
        <fullName evidence="10">Two component transcriptional regulator, winged helix family</fullName>
    </submittedName>
</protein>
<reference evidence="10 11" key="2">
    <citation type="submission" date="2015-01" db="EMBL/GenBank/DDBJ databases">
        <title>Complete genome sequence of Pyrinomonas methylaliphatogenes type strain K22T.</title>
        <authorList>
            <person name="Lee K.C.Y."/>
            <person name="Power J.F."/>
            <person name="Dunfield P.F."/>
            <person name="Morgan X.C."/>
            <person name="Huttenhower C."/>
            <person name="Stott M.B."/>
        </authorList>
    </citation>
    <scope>NUCLEOTIDE SEQUENCE [LARGE SCALE GENOMIC DNA]</scope>
    <source>
        <strain evidence="10 11">K22</strain>
    </source>
</reference>
<feature type="modified residue" description="4-aspartylphosphate" evidence="6">
    <location>
        <position position="51"/>
    </location>
</feature>
<accession>A0A0B6WSF8</accession>
<evidence type="ECO:0000256" key="3">
    <source>
        <dbReference type="ARBA" id="ARBA00023015"/>
    </source>
</evidence>
<dbReference type="InterPro" id="IPR036388">
    <property type="entry name" value="WH-like_DNA-bd_sf"/>
</dbReference>
<keyword evidence="2" id="KW-0902">Two-component regulatory system</keyword>
<evidence type="ECO:0000256" key="1">
    <source>
        <dbReference type="ARBA" id="ARBA00022553"/>
    </source>
</evidence>
<dbReference type="GO" id="GO:0000976">
    <property type="term" value="F:transcription cis-regulatory region binding"/>
    <property type="evidence" value="ECO:0007669"/>
    <property type="project" value="TreeGrafter"/>
</dbReference>
<dbReference type="InterPro" id="IPR016032">
    <property type="entry name" value="Sig_transdc_resp-reg_C-effctor"/>
</dbReference>